<dbReference type="GO" id="GO:0006369">
    <property type="term" value="P:termination of RNA polymerase II transcription"/>
    <property type="evidence" value="ECO:0007669"/>
    <property type="project" value="InterPro"/>
</dbReference>
<dbReference type="Pfam" id="PF23228">
    <property type="entry name" value="zf_PCFS4"/>
    <property type="match status" value="1"/>
</dbReference>
<feature type="domain" description="CID" evidence="5">
    <location>
        <begin position="1"/>
        <end position="145"/>
    </location>
</feature>
<feature type="compositionally biased region" description="Pro residues" evidence="3">
    <location>
        <begin position="733"/>
        <end position="742"/>
    </location>
</feature>
<dbReference type="GO" id="GO:0005737">
    <property type="term" value="C:cytoplasm"/>
    <property type="evidence" value="ECO:0007669"/>
    <property type="project" value="TreeGrafter"/>
</dbReference>
<dbReference type="Gene3D" id="1.25.40.90">
    <property type="match status" value="1"/>
</dbReference>
<evidence type="ECO:0000256" key="1">
    <source>
        <dbReference type="ARBA" id="ARBA00022664"/>
    </source>
</evidence>
<evidence type="ECO:0000256" key="3">
    <source>
        <dbReference type="SAM" id="MobiDB-lite"/>
    </source>
</evidence>
<dbReference type="GO" id="GO:0031124">
    <property type="term" value="P:mRNA 3'-end processing"/>
    <property type="evidence" value="ECO:0007669"/>
    <property type="project" value="InterPro"/>
</dbReference>
<sequence>MEIIDENQNLVPAVLVPQDAKLPREIVADFYSYAAHVLLAACCESRAHIVYSREESDTDLCHPRTFIVPSDQKLPSLYLLDSIVKNIGQDYIKYFAAKLPEVFCKAYRQVDSTIHSGMRHLFGTWKGVFPPACLQMIGKELGFPPAINGSSSGNVTSRSESQSQRPTHSIHVNPKYLEARQRLQQSGRVKGVNANSGISVPSDDDDVTLIGRERAWTDLPSKEFKHPKRDTSSESFHEKNSAGYEDNDYSSDISRDSDLGYVRAGERITEQDGHDKPWYGANRNAGEATVSQRNGFDSKLGYSKLRAPKSALAGTQVQQKAPTQSVAHSRIINENWKNSEEEEYMWDDMNSRFPRKEGWTGDDADKMEIEDHLPLPRAEMDIGSRIDRETVTDSFSAAHKGHATFGHRTSSTWLSRESNSGDGSNLIGMNSRVSGQSEGHPSSLGGLSTSISSSLSRTGVQGLPGFPVGGTPSVGSSAGILGQKWHQPLQSVSPSGQSSMFQHPLSPSSSSHPQHQEPHSLTELDRLQNRSISLLGQNTAHQSLHLNRALTQPTQNSFSTIPQNHIKPGALRNIQSVQSQPQQMQNSSPSVQLSQRQHHSPFSLQSLPELTSSQASGQIQKTLPQSSVSGNPSVTGHSVLNQSTNSAADVPGKSDTSNLLATLMNSGILSKNSVSGGFPNTTILDSGTLTPPLCTRPPLPSGPPPTQLATSAPMSMSASVLDPLTTHSLRNPSGPPLPPGPHPSASVSNTSSQTSSVAKIAPAPFSNLLSSLVAKGIISTPAKESPTISAPQVSKQLQKQSPTLSTNSLLFATLNSSPSLPVTESAAKSTPTSSQATTEPKDLIGTSFKADIIRQSHSSVISSLFEDLPHKCNLCGLRLKLQVQLDRHLEWHASKKPEPTSGKVSRRWFAISGDWVHGCVKSSSGPTSTSSVEGLVKGVDKSEQGVPADETQCVCILCGEPFEDFYSHERDEWMFKGAVHMNVSSVGGDTGTPEEREGPIVHKNCISPNSVFDLGLMKRVKQGNVFSLSRIYVKECQL</sequence>
<dbReference type="SUPFAM" id="SSF48464">
    <property type="entry name" value="ENTH/VHS domain"/>
    <property type="match status" value="1"/>
</dbReference>
<dbReference type="OrthoDB" id="2129491at2759"/>
<feature type="region of interest" description="Disordered" evidence="3">
    <location>
        <begin position="576"/>
        <end position="652"/>
    </location>
</feature>
<feature type="compositionally biased region" description="Polar residues" evidence="3">
    <location>
        <begin position="148"/>
        <end position="167"/>
    </location>
</feature>
<feature type="domain" description="C2H2-type" evidence="4">
    <location>
        <begin position="870"/>
        <end position="897"/>
    </location>
</feature>
<feature type="compositionally biased region" description="Polar residues" evidence="3">
    <location>
        <begin position="182"/>
        <end position="199"/>
    </location>
</feature>
<feature type="compositionally biased region" description="Low complexity" evidence="3">
    <location>
        <begin position="498"/>
        <end position="513"/>
    </location>
</feature>
<dbReference type="Proteomes" id="UP000631114">
    <property type="component" value="Unassembled WGS sequence"/>
</dbReference>
<evidence type="ECO:0000256" key="2">
    <source>
        <dbReference type="PROSITE-ProRule" id="PRU00042"/>
    </source>
</evidence>
<reference evidence="6 7" key="1">
    <citation type="submission" date="2020-10" db="EMBL/GenBank/DDBJ databases">
        <title>The Coptis chinensis genome and diversification of protoberbering-type alkaloids.</title>
        <authorList>
            <person name="Wang B."/>
            <person name="Shu S."/>
            <person name="Song C."/>
            <person name="Liu Y."/>
        </authorList>
    </citation>
    <scope>NUCLEOTIDE SEQUENCE [LARGE SCALE GENOMIC DNA]</scope>
    <source>
        <strain evidence="6">HL-2020</strain>
        <tissue evidence="6">Leaf</tissue>
    </source>
</reference>
<dbReference type="PROSITE" id="PS50157">
    <property type="entry name" value="ZINC_FINGER_C2H2_2"/>
    <property type="match status" value="1"/>
</dbReference>
<feature type="region of interest" description="Disordered" evidence="3">
    <location>
        <begin position="819"/>
        <end position="839"/>
    </location>
</feature>
<dbReference type="GO" id="GO:0008270">
    <property type="term" value="F:zinc ion binding"/>
    <property type="evidence" value="ECO:0007669"/>
    <property type="project" value="UniProtKB-KW"/>
</dbReference>
<feature type="region of interest" description="Disordered" evidence="3">
    <location>
        <begin position="687"/>
        <end position="755"/>
    </location>
</feature>
<feature type="compositionally biased region" description="Low complexity" evidence="3">
    <location>
        <begin position="442"/>
        <end position="459"/>
    </location>
</feature>
<dbReference type="InterPro" id="IPR008942">
    <property type="entry name" value="ENTH_VHS"/>
</dbReference>
<dbReference type="Pfam" id="PF04818">
    <property type="entry name" value="CID"/>
    <property type="match status" value="1"/>
</dbReference>
<feature type="compositionally biased region" description="Polar residues" evidence="3">
    <location>
        <begin position="600"/>
        <end position="647"/>
    </location>
</feature>
<dbReference type="SMART" id="SM00582">
    <property type="entry name" value="RPR"/>
    <property type="match status" value="1"/>
</dbReference>
<feature type="compositionally biased region" description="Basic and acidic residues" evidence="3">
    <location>
        <begin position="221"/>
        <end position="240"/>
    </location>
</feature>
<feature type="region of interest" description="Disordered" evidence="3">
    <location>
        <begin position="221"/>
        <end position="254"/>
    </location>
</feature>
<evidence type="ECO:0000259" key="5">
    <source>
        <dbReference type="PROSITE" id="PS51391"/>
    </source>
</evidence>
<feature type="region of interest" description="Disordered" evidence="3">
    <location>
        <begin position="267"/>
        <end position="292"/>
    </location>
</feature>
<keyword evidence="2" id="KW-0479">Metal-binding</keyword>
<feature type="compositionally biased region" description="Polar residues" evidence="3">
    <location>
        <begin position="709"/>
        <end position="718"/>
    </location>
</feature>
<protein>
    <recommendedName>
        <fullName evidence="8">CID domain-containing protein</fullName>
    </recommendedName>
</protein>
<dbReference type="GO" id="GO:0005849">
    <property type="term" value="C:mRNA cleavage factor complex"/>
    <property type="evidence" value="ECO:0007669"/>
    <property type="project" value="TreeGrafter"/>
</dbReference>
<feature type="compositionally biased region" description="Pro residues" evidence="3">
    <location>
        <begin position="694"/>
        <end position="706"/>
    </location>
</feature>
<dbReference type="PANTHER" id="PTHR15921:SF3">
    <property type="entry name" value="PRE-MRNA CLEAVAGE COMPLEX 2 PROTEIN PCF11"/>
    <property type="match status" value="1"/>
</dbReference>
<organism evidence="6 7">
    <name type="scientific">Coptis chinensis</name>
    <dbReference type="NCBI Taxonomy" id="261450"/>
    <lineage>
        <taxon>Eukaryota</taxon>
        <taxon>Viridiplantae</taxon>
        <taxon>Streptophyta</taxon>
        <taxon>Embryophyta</taxon>
        <taxon>Tracheophyta</taxon>
        <taxon>Spermatophyta</taxon>
        <taxon>Magnoliopsida</taxon>
        <taxon>Ranunculales</taxon>
        <taxon>Ranunculaceae</taxon>
        <taxon>Coptidoideae</taxon>
        <taxon>Coptis</taxon>
    </lineage>
</organism>
<dbReference type="GO" id="GO:0003729">
    <property type="term" value="F:mRNA binding"/>
    <property type="evidence" value="ECO:0007669"/>
    <property type="project" value="InterPro"/>
</dbReference>
<dbReference type="PANTHER" id="PTHR15921">
    <property type="entry name" value="PRE-MRNA CLEAVAGE COMPLEX II"/>
    <property type="match status" value="1"/>
</dbReference>
<feature type="compositionally biased region" description="Low complexity" evidence="3">
    <location>
        <begin position="743"/>
        <end position="755"/>
    </location>
</feature>
<comment type="caution">
    <text evidence="6">The sequence shown here is derived from an EMBL/GenBank/DDBJ whole genome shotgun (WGS) entry which is preliminary data.</text>
</comment>
<dbReference type="GO" id="GO:0000993">
    <property type="term" value="F:RNA polymerase II complex binding"/>
    <property type="evidence" value="ECO:0007669"/>
    <property type="project" value="InterPro"/>
</dbReference>
<dbReference type="PROSITE" id="PS51391">
    <property type="entry name" value="CID"/>
    <property type="match status" value="1"/>
</dbReference>
<evidence type="ECO:0000313" key="6">
    <source>
        <dbReference type="EMBL" id="KAF9591125.1"/>
    </source>
</evidence>
<dbReference type="EMBL" id="JADFTS010000008">
    <property type="protein sequence ID" value="KAF9591125.1"/>
    <property type="molecule type" value="Genomic_DNA"/>
</dbReference>
<feature type="compositionally biased region" description="Polar residues" evidence="3">
    <location>
        <begin position="819"/>
        <end position="838"/>
    </location>
</feature>
<dbReference type="InterPro" id="IPR047415">
    <property type="entry name" value="Pcf11_CID"/>
</dbReference>
<feature type="compositionally biased region" description="Polar residues" evidence="3">
    <location>
        <begin position="409"/>
        <end position="440"/>
    </location>
</feature>
<evidence type="ECO:0000259" key="4">
    <source>
        <dbReference type="PROSITE" id="PS50157"/>
    </source>
</evidence>
<dbReference type="InterPro" id="IPR057242">
    <property type="entry name" value="PCFS4-like"/>
</dbReference>
<evidence type="ECO:0008006" key="8">
    <source>
        <dbReference type="Google" id="ProtNLM"/>
    </source>
</evidence>
<evidence type="ECO:0000313" key="7">
    <source>
        <dbReference type="Proteomes" id="UP000631114"/>
    </source>
</evidence>
<dbReference type="InterPro" id="IPR045154">
    <property type="entry name" value="PCF11-like"/>
</dbReference>
<feature type="compositionally biased region" description="Polar residues" evidence="3">
    <location>
        <begin position="488"/>
        <end position="497"/>
    </location>
</feature>
<gene>
    <name evidence="6" type="ORF">IFM89_002080</name>
</gene>
<feature type="compositionally biased region" description="Basic and acidic residues" evidence="3">
    <location>
        <begin position="267"/>
        <end position="277"/>
    </location>
</feature>
<dbReference type="CDD" id="cd16982">
    <property type="entry name" value="CID_Pcf11"/>
    <property type="match status" value="1"/>
</dbReference>
<proteinExistence type="predicted"/>
<keyword evidence="7" id="KW-1185">Reference proteome</keyword>
<dbReference type="PROSITE" id="PS00028">
    <property type="entry name" value="ZINC_FINGER_C2H2_1"/>
    <property type="match status" value="1"/>
</dbReference>
<keyword evidence="1" id="KW-0507">mRNA processing</keyword>
<name>A0A835H0N3_9MAGN</name>
<feature type="region of interest" description="Disordered" evidence="3">
    <location>
        <begin position="409"/>
        <end position="520"/>
    </location>
</feature>
<dbReference type="AlphaFoldDB" id="A0A835H0N3"/>
<feature type="region of interest" description="Disordered" evidence="3">
    <location>
        <begin position="148"/>
        <end position="206"/>
    </location>
</feature>
<dbReference type="InterPro" id="IPR013087">
    <property type="entry name" value="Znf_C2H2_type"/>
</dbReference>
<keyword evidence="2" id="KW-0862">Zinc</keyword>
<keyword evidence="2" id="KW-0863">Zinc-finger</keyword>
<dbReference type="InterPro" id="IPR006569">
    <property type="entry name" value="CID_dom"/>
</dbReference>
<feature type="compositionally biased region" description="Low complexity" evidence="3">
    <location>
        <begin position="576"/>
        <end position="592"/>
    </location>
</feature>
<accession>A0A835H0N3</accession>